<keyword evidence="1" id="KW-0732">Signal</keyword>
<dbReference type="AlphaFoldDB" id="A0A3D8U1A7"/>
<gene>
    <name evidence="2" type="ORF">CE169_01565</name>
</gene>
<evidence type="ECO:0000313" key="2">
    <source>
        <dbReference type="EMBL" id="RDX10652.1"/>
    </source>
</evidence>
<proteinExistence type="predicted"/>
<dbReference type="EMBL" id="NJNR01000005">
    <property type="protein sequence ID" value="RDX10652.1"/>
    <property type="molecule type" value="Genomic_DNA"/>
</dbReference>
<feature type="chain" id="PRO_5017766531" evidence="1">
    <location>
        <begin position="30"/>
        <end position="87"/>
    </location>
</feature>
<name>A0A3D8U1A7_BIFLN</name>
<feature type="non-terminal residue" evidence="2">
    <location>
        <position position="87"/>
    </location>
</feature>
<reference evidence="2 3" key="1">
    <citation type="journal article" date="2017" name="Anaerobe">
        <title>Quantification, isolation and characterization of Bifidobacterium from the vaginal microbiomes of reproductive aged women.</title>
        <authorList>
            <person name="Freitas A.C."/>
            <person name="Hill J.E."/>
        </authorList>
    </citation>
    <scope>NUCLEOTIDE SEQUENCE [LARGE SCALE GENOMIC DNA]</scope>
    <source>
        <strain evidence="2 3">N6D05</strain>
    </source>
</reference>
<protein>
    <submittedName>
        <fullName evidence="2">Cell surface protein</fullName>
    </submittedName>
</protein>
<accession>A0A3D8U1A7</accession>
<evidence type="ECO:0000313" key="3">
    <source>
        <dbReference type="Proteomes" id="UP000257074"/>
    </source>
</evidence>
<feature type="signal peptide" evidence="1">
    <location>
        <begin position="1"/>
        <end position="29"/>
    </location>
</feature>
<sequence>MKLRKLFAGVAAAATLLGGMAFGATTANAAEANISSTTITVNATDANQFYTKPVDTADLQANLRMFKYVELAKYVSDGNTGVELEGL</sequence>
<evidence type="ECO:0000256" key="1">
    <source>
        <dbReference type="SAM" id="SignalP"/>
    </source>
</evidence>
<dbReference type="Proteomes" id="UP000257074">
    <property type="component" value="Unassembled WGS sequence"/>
</dbReference>
<comment type="caution">
    <text evidence="2">The sequence shown here is derived from an EMBL/GenBank/DDBJ whole genome shotgun (WGS) entry which is preliminary data.</text>
</comment>
<organism evidence="2 3">
    <name type="scientific">Bifidobacterium longum</name>
    <dbReference type="NCBI Taxonomy" id="216816"/>
    <lineage>
        <taxon>Bacteria</taxon>
        <taxon>Bacillati</taxon>
        <taxon>Actinomycetota</taxon>
        <taxon>Actinomycetes</taxon>
        <taxon>Bifidobacteriales</taxon>
        <taxon>Bifidobacteriaceae</taxon>
        <taxon>Bifidobacterium</taxon>
    </lineage>
</organism>